<dbReference type="AlphaFoldDB" id="A9DC96"/>
<keyword evidence="4" id="KW-1185">Reference proteome</keyword>
<reference evidence="3 4" key="1">
    <citation type="submission" date="2007-10" db="EMBL/GenBank/DDBJ databases">
        <authorList>
            <person name="Wagner-Dobler I."/>
            <person name="Ferriera S."/>
            <person name="Johnson J."/>
            <person name="Kravitz S."/>
            <person name="Beeson K."/>
            <person name="Sutton G."/>
            <person name="Rogers Y.-H."/>
            <person name="Friedman R."/>
            <person name="Frazier M."/>
            <person name="Venter J.C."/>
        </authorList>
    </citation>
    <scope>NUCLEOTIDE SEQUENCE [LARGE SCALE GENOMIC DNA]</scope>
    <source>
        <strain evidence="3 4">DFL-43</strain>
    </source>
</reference>
<dbReference type="InterPro" id="IPR036366">
    <property type="entry name" value="PGBDSf"/>
</dbReference>
<feature type="domain" description="Peptidoglycan binding-like" evidence="2">
    <location>
        <begin position="13"/>
        <end position="71"/>
    </location>
</feature>
<proteinExistence type="predicted"/>
<evidence type="ECO:0000313" key="4">
    <source>
        <dbReference type="Proteomes" id="UP000004291"/>
    </source>
</evidence>
<dbReference type="InterPro" id="IPR002477">
    <property type="entry name" value="Peptidoglycan-bd-like"/>
</dbReference>
<evidence type="ECO:0000313" key="3">
    <source>
        <dbReference type="EMBL" id="EDQ32382.1"/>
    </source>
</evidence>
<dbReference type="EMBL" id="ABIA03000004">
    <property type="protein sequence ID" value="EDQ32382.1"/>
    <property type="molecule type" value="Genomic_DNA"/>
</dbReference>
<reference evidence="3 4" key="2">
    <citation type="submission" date="2012-06" db="EMBL/GenBank/DDBJ databases">
        <authorList>
            <person name="Fiebig A."/>
        </authorList>
    </citation>
    <scope>NUCLEOTIDE SEQUENCE [LARGE SCALE GENOMIC DNA]</scope>
    <source>
        <strain evidence="3 4">DFL-43</strain>
    </source>
</reference>
<dbReference type="InterPro" id="IPR036365">
    <property type="entry name" value="PGBD-like_sf"/>
</dbReference>
<dbReference type="Proteomes" id="UP000004291">
    <property type="component" value="Chromosome"/>
</dbReference>
<feature type="region of interest" description="Disordered" evidence="1">
    <location>
        <begin position="1"/>
        <end position="42"/>
    </location>
</feature>
<evidence type="ECO:0000259" key="2">
    <source>
        <dbReference type="Pfam" id="PF01471"/>
    </source>
</evidence>
<dbReference type="Pfam" id="PF01471">
    <property type="entry name" value="PG_binding_1"/>
    <property type="match status" value="1"/>
</dbReference>
<dbReference type="Gene3D" id="1.10.101.10">
    <property type="entry name" value="PGBD-like superfamily/PGBD"/>
    <property type="match status" value="1"/>
</dbReference>
<dbReference type="OrthoDB" id="1523598at2"/>
<dbReference type="HOGENOM" id="CLU_2329910_0_0_5"/>
<dbReference type="SUPFAM" id="SSF47090">
    <property type="entry name" value="PGBD-like"/>
    <property type="match status" value="1"/>
</dbReference>
<protein>
    <submittedName>
        <fullName evidence="3">Putative peptidoglycan-binding domain-containing protein</fullName>
    </submittedName>
</protein>
<dbReference type="eggNOG" id="COG3409">
    <property type="taxonomic scope" value="Bacteria"/>
</dbReference>
<sequence>MNSSPTLSKGSAGEDVSALQHGLLQVAGADTPTDPGPIDGKFGQKTEAAVKAYQTQLKLKADGIVGDLTWTTPCDESGTTLAMLSGTLPPEPQAGRGC</sequence>
<dbReference type="RefSeq" id="WP_007198361.1">
    <property type="nucleotide sequence ID" value="NZ_CM002917.1"/>
</dbReference>
<accession>A9DC96</accession>
<evidence type="ECO:0000256" key="1">
    <source>
        <dbReference type="SAM" id="MobiDB-lite"/>
    </source>
</evidence>
<gene>
    <name evidence="3" type="ORF">HPDFL43_12973</name>
</gene>
<name>A9DC96_HOEPD</name>
<comment type="caution">
    <text evidence="3">The sequence shown here is derived from an EMBL/GenBank/DDBJ whole genome shotgun (WGS) entry which is preliminary data.</text>
</comment>
<organism evidence="3 4">
    <name type="scientific">Hoeflea phototrophica (strain DSM 17068 / NCIMB 14078 / DFL-43)</name>
    <dbReference type="NCBI Taxonomy" id="411684"/>
    <lineage>
        <taxon>Bacteria</taxon>
        <taxon>Pseudomonadati</taxon>
        <taxon>Pseudomonadota</taxon>
        <taxon>Alphaproteobacteria</taxon>
        <taxon>Hyphomicrobiales</taxon>
        <taxon>Rhizobiaceae</taxon>
        <taxon>Hoeflea</taxon>
    </lineage>
</organism>